<dbReference type="CDD" id="cd06261">
    <property type="entry name" value="TM_PBP2"/>
    <property type="match status" value="1"/>
</dbReference>
<dbReference type="Proteomes" id="UP000008221">
    <property type="component" value="Chromosome"/>
</dbReference>
<dbReference type="STRING" id="351607.Acel_2048"/>
<dbReference type="SUPFAM" id="SSF161098">
    <property type="entry name" value="MetI-like"/>
    <property type="match status" value="1"/>
</dbReference>
<evidence type="ECO:0000256" key="7">
    <source>
        <dbReference type="RuleBase" id="RU363032"/>
    </source>
</evidence>
<dbReference type="FunCoup" id="A0LWL0">
    <property type="interactions" value="25"/>
</dbReference>
<sequence length="332" mass="36745">MTAERNVAGAVGTAAPATTPVAAARLPMRPRRARLSWRVRAELLLLLGPAFLLFVGFVLVPIAVAVYYSLYHWSGFGPLTDFVGIRNYQTALSDPVFHKAILHNVIIALLSLFIQLPLSIGIALLLNRRMFGRGFLRLVVFSPYVLSEAVTAVIWLLMLQPGGFVDQVVKAIGLESLIRPWLADQHLVLYTLFVVITWKYIGFGIVLLLAGLQGIPDELREAAALDGATPWQVTRRVTLPLLGPTIRIWIFLSMIGSLQLFDLVWIMTLGGPANASTTMSVYMIDHGFRRYEFGYGSAVAVILFVICFVFALIYQRFALRRDVEGALTRAVG</sequence>
<dbReference type="Pfam" id="PF00528">
    <property type="entry name" value="BPD_transp_1"/>
    <property type="match status" value="1"/>
</dbReference>
<keyword evidence="6 7" id="KW-0472">Membrane</keyword>
<feature type="transmembrane region" description="Helical" evidence="7">
    <location>
        <begin position="44"/>
        <end position="70"/>
    </location>
</feature>
<name>A0LWL0_ACIC1</name>
<evidence type="ECO:0000256" key="5">
    <source>
        <dbReference type="ARBA" id="ARBA00022989"/>
    </source>
</evidence>
<evidence type="ECO:0000313" key="10">
    <source>
        <dbReference type="Proteomes" id="UP000008221"/>
    </source>
</evidence>
<dbReference type="HOGENOM" id="CLU_016047_0_0_11"/>
<dbReference type="AlphaFoldDB" id="A0LWL0"/>
<evidence type="ECO:0000256" key="1">
    <source>
        <dbReference type="ARBA" id="ARBA00004651"/>
    </source>
</evidence>
<feature type="domain" description="ABC transmembrane type-1" evidence="8">
    <location>
        <begin position="101"/>
        <end position="314"/>
    </location>
</feature>
<evidence type="ECO:0000259" key="8">
    <source>
        <dbReference type="PROSITE" id="PS50928"/>
    </source>
</evidence>
<keyword evidence="2 7" id="KW-0813">Transport</keyword>
<dbReference type="RefSeq" id="WP_011720883.1">
    <property type="nucleotide sequence ID" value="NC_008578.1"/>
</dbReference>
<feature type="transmembrane region" description="Helical" evidence="7">
    <location>
        <begin position="248"/>
        <end position="273"/>
    </location>
</feature>
<dbReference type="PROSITE" id="PS50928">
    <property type="entry name" value="ABC_TM1"/>
    <property type="match status" value="1"/>
</dbReference>
<comment type="subcellular location">
    <subcellularLocation>
        <location evidence="1 7">Cell membrane</location>
        <topology evidence="1 7">Multi-pass membrane protein</topology>
    </subcellularLocation>
</comment>
<dbReference type="InParanoid" id="A0LWL0"/>
<keyword evidence="4 7" id="KW-0812">Transmembrane</keyword>
<dbReference type="InterPro" id="IPR035906">
    <property type="entry name" value="MetI-like_sf"/>
</dbReference>
<dbReference type="Gene3D" id="1.10.3720.10">
    <property type="entry name" value="MetI-like"/>
    <property type="match status" value="1"/>
</dbReference>
<reference evidence="9 10" key="1">
    <citation type="journal article" date="2009" name="Genome Res.">
        <title>Complete genome of the cellulolytic thermophile Acidothermus cellulolyticus 11B provides insights into its ecophysiological and evolutionary adaptations.</title>
        <authorList>
            <person name="Barabote R.D."/>
            <person name="Xie G."/>
            <person name="Leu D.H."/>
            <person name="Normand P."/>
            <person name="Necsulea A."/>
            <person name="Daubin V."/>
            <person name="Medigue C."/>
            <person name="Adney W.S."/>
            <person name="Xu X.C."/>
            <person name="Lapidus A."/>
            <person name="Parales R.E."/>
            <person name="Detter C."/>
            <person name="Pujic P."/>
            <person name="Bruce D."/>
            <person name="Lavire C."/>
            <person name="Challacombe J.F."/>
            <person name="Brettin T.S."/>
            <person name="Berry A.M."/>
        </authorList>
    </citation>
    <scope>NUCLEOTIDE SEQUENCE [LARGE SCALE GENOMIC DNA]</scope>
    <source>
        <strain evidence="10">ATCC 43068 / DSM 8971 / 11B</strain>
    </source>
</reference>
<dbReference type="InterPro" id="IPR050809">
    <property type="entry name" value="UgpAE/MalFG_permease"/>
</dbReference>
<evidence type="ECO:0000256" key="2">
    <source>
        <dbReference type="ARBA" id="ARBA00022448"/>
    </source>
</evidence>
<comment type="similarity">
    <text evidence="7">Belongs to the binding-protein-dependent transport system permease family.</text>
</comment>
<keyword evidence="3" id="KW-1003">Cell membrane</keyword>
<dbReference type="EMBL" id="CP000481">
    <property type="protein sequence ID" value="ABK53820.1"/>
    <property type="molecule type" value="Genomic_DNA"/>
</dbReference>
<gene>
    <name evidence="9" type="ordered locus">Acel_2048</name>
</gene>
<evidence type="ECO:0000256" key="6">
    <source>
        <dbReference type="ARBA" id="ARBA00023136"/>
    </source>
</evidence>
<feature type="transmembrane region" description="Helical" evidence="7">
    <location>
        <begin position="138"/>
        <end position="158"/>
    </location>
</feature>
<evidence type="ECO:0000256" key="4">
    <source>
        <dbReference type="ARBA" id="ARBA00022692"/>
    </source>
</evidence>
<dbReference type="PANTHER" id="PTHR43227:SF11">
    <property type="entry name" value="BLL4140 PROTEIN"/>
    <property type="match status" value="1"/>
</dbReference>
<dbReference type="KEGG" id="ace:Acel_2048"/>
<dbReference type="GO" id="GO:0055085">
    <property type="term" value="P:transmembrane transport"/>
    <property type="evidence" value="ECO:0007669"/>
    <property type="project" value="InterPro"/>
</dbReference>
<feature type="transmembrane region" description="Helical" evidence="7">
    <location>
        <begin position="293"/>
        <end position="314"/>
    </location>
</feature>
<dbReference type="PANTHER" id="PTHR43227">
    <property type="entry name" value="BLL4140 PROTEIN"/>
    <property type="match status" value="1"/>
</dbReference>
<keyword evidence="5 7" id="KW-1133">Transmembrane helix</keyword>
<feature type="transmembrane region" description="Helical" evidence="7">
    <location>
        <begin position="187"/>
        <end position="210"/>
    </location>
</feature>
<feature type="transmembrane region" description="Helical" evidence="7">
    <location>
        <begin position="101"/>
        <end position="126"/>
    </location>
</feature>
<evidence type="ECO:0000256" key="3">
    <source>
        <dbReference type="ARBA" id="ARBA00022475"/>
    </source>
</evidence>
<keyword evidence="10" id="KW-1185">Reference proteome</keyword>
<dbReference type="InterPro" id="IPR000515">
    <property type="entry name" value="MetI-like"/>
</dbReference>
<accession>A0LWL0</accession>
<evidence type="ECO:0000313" key="9">
    <source>
        <dbReference type="EMBL" id="ABK53820.1"/>
    </source>
</evidence>
<dbReference type="eggNOG" id="COG1175">
    <property type="taxonomic scope" value="Bacteria"/>
</dbReference>
<proteinExistence type="inferred from homology"/>
<dbReference type="GO" id="GO:0005886">
    <property type="term" value="C:plasma membrane"/>
    <property type="evidence" value="ECO:0007669"/>
    <property type="project" value="UniProtKB-SubCell"/>
</dbReference>
<protein>
    <submittedName>
        <fullName evidence="9">Carbohydrate ABC transporter membrane protein 1, CUT1 family</fullName>
    </submittedName>
</protein>
<organism evidence="9 10">
    <name type="scientific">Acidothermus cellulolyticus (strain ATCC 43068 / DSM 8971 / 11B)</name>
    <dbReference type="NCBI Taxonomy" id="351607"/>
    <lineage>
        <taxon>Bacteria</taxon>
        <taxon>Bacillati</taxon>
        <taxon>Actinomycetota</taxon>
        <taxon>Actinomycetes</taxon>
        <taxon>Acidothermales</taxon>
        <taxon>Acidothermaceae</taxon>
        <taxon>Acidothermus</taxon>
    </lineage>
</organism>